<evidence type="ECO:0000313" key="2">
    <source>
        <dbReference type="EMBL" id="MFD1303652.1"/>
    </source>
</evidence>
<protein>
    <submittedName>
        <fullName evidence="2">General secretion pathway protein GspK</fullName>
    </submittedName>
</protein>
<dbReference type="InterPro" id="IPR038072">
    <property type="entry name" value="GspK_central_sf"/>
</dbReference>
<evidence type="ECO:0000313" key="3">
    <source>
        <dbReference type="Proteomes" id="UP001597176"/>
    </source>
</evidence>
<dbReference type="Proteomes" id="UP001597176">
    <property type="component" value="Unassembled WGS sequence"/>
</dbReference>
<reference evidence="3" key="1">
    <citation type="journal article" date="2019" name="Int. J. Syst. Evol. Microbiol.">
        <title>The Global Catalogue of Microorganisms (GCM) 10K type strain sequencing project: providing services to taxonomists for standard genome sequencing and annotation.</title>
        <authorList>
            <consortium name="The Broad Institute Genomics Platform"/>
            <consortium name="The Broad Institute Genome Sequencing Center for Infectious Disease"/>
            <person name="Wu L."/>
            <person name="Ma J."/>
        </authorList>
    </citation>
    <scope>NUCLEOTIDE SEQUENCE [LARGE SCALE GENOMIC DNA]</scope>
    <source>
        <strain evidence="3">CCUG 56108</strain>
    </source>
</reference>
<feature type="compositionally biased region" description="Basic and acidic residues" evidence="1">
    <location>
        <begin position="131"/>
        <end position="150"/>
    </location>
</feature>
<gene>
    <name evidence="2" type="ORF">ACFQ4G_18945</name>
</gene>
<proteinExistence type="predicted"/>
<dbReference type="PANTHER" id="PTHR38831">
    <property type="entry name" value="TYPE II SECRETION SYSTEM PROTEIN K"/>
    <property type="match status" value="1"/>
</dbReference>
<keyword evidence="3" id="KW-1185">Reference proteome</keyword>
<organism evidence="2 3">
    <name type="scientific">Methylobacterium marchantiae</name>
    <dbReference type="NCBI Taxonomy" id="600331"/>
    <lineage>
        <taxon>Bacteria</taxon>
        <taxon>Pseudomonadati</taxon>
        <taxon>Pseudomonadota</taxon>
        <taxon>Alphaproteobacteria</taxon>
        <taxon>Hyphomicrobiales</taxon>
        <taxon>Methylobacteriaceae</taxon>
        <taxon>Methylobacterium</taxon>
    </lineage>
</organism>
<feature type="region of interest" description="Disordered" evidence="1">
    <location>
        <begin position="131"/>
        <end position="161"/>
    </location>
</feature>
<dbReference type="InterPro" id="IPR005628">
    <property type="entry name" value="GspK"/>
</dbReference>
<name>A0ABW3X1X5_9HYPH</name>
<accession>A0ABW3X1X5</accession>
<comment type="caution">
    <text evidence="2">The sequence shown here is derived from an EMBL/GenBank/DDBJ whole genome shotgun (WGS) entry which is preliminary data.</text>
</comment>
<dbReference type="EMBL" id="JBHTND010000034">
    <property type="protein sequence ID" value="MFD1303652.1"/>
    <property type="molecule type" value="Genomic_DNA"/>
</dbReference>
<dbReference type="SUPFAM" id="SSF158544">
    <property type="entry name" value="GspK insert domain-like"/>
    <property type="match status" value="1"/>
</dbReference>
<dbReference type="PANTHER" id="PTHR38831:SF2">
    <property type="entry name" value="TYPE II SECRETION SYSTEM PROTEIN K"/>
    <property type="match status" value="1"/>
</dbReference>
<evidence type="ECO:0000256" key="1">
    <source>
        <dbReference type="SAM" id="MobiDB-lite"/>
    </source>
</evidence>
<sequence length="289" mass="30163">MRSSDRQGFVLVAVIGILTLIAALTGGALLALRSSVESVALADEDVALTGLVHAGIALTAYRLLLEQQPAEELNGQSLPLPGGRFVASVRDEAGLVDLNGSPPDLLASVYRASGASGMAPDTFAARLVAWREESRPTEAPRRPGRTEAGRGGKRPVSGRPLRSLDEAATLLGLSQRDVRALAPLVTVYNPDGRVNVLSANRAVLEALPGLSRPSLEDILAQRRAPTPETVSALKASLGALGDSIKTEPGPAYRVAVTARGHNARAKSVSAVIASANAELAPFHVLEWSE</sequence>